<evidence type="ECO:0000313" key="4">
    <source>
        <dbReference type="Proteomes" id="UP001596138"/>
    </source>
</evidence>
<evidence type="ECO:0000259" key="2">
    <source>
        <dbReference type="PROSITE" id="PS50093"/>
    </source>
</evidence>
<protein>
    <recommendedName>
        <fullName evidence="2">PKD domain-containing protein</fullName>
    </recommendedName>
</protein>
<dbReference type="PROSITE" id="PS50093">
    <property type="entry name" value="PKD"/>
    <property type="match status" value="1"/>
</dbReference>
<organism evidence="3 4">
    <name type="scientific">Longivirga aurantiaca</name>
    <dbReference type="NCBI Taxonomy" id="1837743"/>
    <lineage>
        <taxon>Bacteria</taxon>
        <taxon>Bacillati</taxon>
        <taxon>Actinomycetota</taxon>
        <taxon>Actinomycetes</taxon>
        <taxon>Sporichthyales</taxon>
        <taxon>Sporichthyaceae</taxon>
        <taxon>Longivirga</taxon>
    </lineage>
</organism>
<proteinExistence type="predicted"/>
<dbReference type="Proteomes" id="UP001596138">
    <property type="component" value="Unassembled WGS sequence"/>
</dbReference>
<keyword evidence="4" id="KW-1185">Reference proteome</keyword>
<name>A0ABW1T2Q3_9ACTN</name>
<dbReference type="RefSeq" id="WP_386766070.1">
    <property type="nucleotide sequence ID" value="NZ_JBHSTI010000008.1"/>
</dbReference>
<gene>
    <name evidence="3" type="ORF">ACFQGU_09590</name>
</gene>
<feature type="chain" id="PRO_5045692953" description="PKD domain-containing protein" evidence="1">
    <location>
        <begin position="38"/>
        <end position="291"/>
    </location>
</feature>
<comment type="caution">
    <text evidence="3">The sequence shown here is derived from an EMBL/GenBank/DDBJ whole genome shotgun (WGS) entry which is preliminary data.</text>
</comment>
<feature type="signal peptide" evidence="1">
    <location>
        <begin position="1"/>
        <end position="37"/>
    </location>
</feature>
<dbReference type="InterPro" id="IPR000601">
    <property type="entry name" value="PKD_dom"/>
</dbReference>
<feature type="domain" description="PKD" evidence="2">
    <location>
        <begin position="211"/>
        <end position="251"/>
    </location>
</feature>
<evidence type="ECO:0000256" key="1">
    <source>
        <dbReference type="SAM" id="SignalP"/>
    </source>
</evidence>
<accession>A0ABW1T2Q3</accession>
<evidence type="ECO:0000313" key="3">
    <source>
        <dbReference type="EMBL" id="MFC6238132.1"/>
    </source>
</evidence>
<sequence>MRSPSRASAGRRRRHIRPLTRIAALALAALTCTTAPALVTTGPAHAVDVIGDDGSDIYTGTGGVVFPSSTWRGDETGRSDAAACDGCTWSITAFCTRADFDLGSCTASHLDCPADLIRVRVWLAQPGEPRRFVGAACIGGTPPPTRTEIGAAVREAASQALPALRAGAQPADGALIGVPAVFRTGQPVGGLVGADLSLLGLDVRLDARPRWWWAWGDGGSSWTASPGGRWPDASVAHTYRALGAQTVRVTAVWRGSYVVEGLGPFPVPGDPLTQDDVITVDVREARALLVG</sequence>
<keyword evidence="1" id="KW-0732">Signal</keyword>
<reference evidence="4" key="1">
    <citation type="journal article" date="2019" name="Int. J. Syst. Evol. Microbiol.">
        <title>The Global Catalogue of Microorganisms (GCM) 10K type strain sequencing project: providing services to taxonomists for standard genome sequencing and annotation.</title>
        <authorList>
            <consortium name="The Broad Institute Genomics Platform"/>
            <consortium name="The Broad Institute Genome Sequencing Center for Infectious Disease"/>
            <person name="Wu L."/>
            <person name="Ma J."/>
        </authorList>
    </citation>
    <scope>NUCLEOTIDE SEQUENCE [LARGE SCALE GENOMIC DNA]</scope>
    <source>
        <strain evidence="4">CGMCC 4.7317</strain>
    </source>
</reference>
<dbReference type="EMBL" id="JBHSTI010000008">
    <property type="protein sequence ID" value="MFC6238132.1"/>
    <property type="molecule type" value="Genomic_DNA"/>
</dbReference>